<dbReference type="STRING" id="1802164.A3H51_02055"/>
<evidence type="ECO:0000259" key="1">
    <source>
        <dbReference type="Pfam" id="PF13847"/>
    </source>
</evidence>
<comment type="caution">
    <text evidence="2">The sequence shown here is derived from an EMBL/GenBank/DDBJ whole genome shotgun (WGS) entry which is preliminary data.</text>
</comment>
<feature type="domain" description="Methyltransferase" evidence="1">
    <location>
        <begin position="32"/>
        <end position="140"/>
    </location>
</feature>
<evidence type="ECO:0000313" key="2">
    <source>
        <dbReference type="EMBL" id="OGZ61875.1"/>
    </source>
</evidence>
<dbReference type="Proteomes" id="UP000178509">
    <property type="component" value="Unassembled WGS sequence"/>
</dbReference>
<name>A0A1G2HH97_9BACT</name>
<dbReference type="SUPFAM" id="SSF53335">
    <property type="entry name" value="S-adenosyl-L-methionine-dependent methyltransferases"/>
    <property type="match status" value="1"/>
</dbReference>
<dbReference type="AlphaFoldDB" id="A0A1G2HH97"/>
<accession>A0A1G2HH97</accession>
<evidence type="ECO:0000313" key="3">
    <source>
        <dbReference type="Proteomes" id="UP000178509"/>
    </source>
</evidence>
<protein>
    <recommendedName>
        <fullName evidence="1">Methyltransferase domain-containing protein</fullName>
    </recommendedName>
</protein>
<dbReference type="EMBL" id="MHOJ01000033">
    <property type="protein sequence ID" value="OGZ61875.1"/>
    <property type="molecule type" value="Genomic_DNA"/>
</dbReference>
<dbReference type="Gene3D" id="3.40.50.150">
    <property type="entry name" value="Vaccinia Virus protein VP39"/>
    <property type="match status" value="1"/>
</dbReference>
<dbReference type="CDD" id="cd02440">
    <property type="entry name" value="AdoMet_MTases"/>
    <property type="match status" value="1"/>
</dbReference>
<dbReference type="InterPro" id="IPR029063">
    <property type="entry name" value="SAM-dependent_MTases_sf"/>
</dbReference>
<proteinExistence type="predicted"/>
<organism evidence="2 3">
    <name type="scientific">Candidatus Spechtbacteria bacterium RIFCSPLOWO2_02_FULL_38_8</name>
    <dbReference type="NCBI Taxonomy" id="1802164"/>
    <lineage>
        <taxon>Bacteria</taxon>
        <taxon>Candidatus Spechtiibacteriota</taxon>
    </lineage>
</organism>
<dbReference type="Pfam" id="PF13847">
    <property type="entry name" value="Methyltransf_31"/>
    <property type="match status" value="1"/>
</dbReference>
<gene>
    <name evidence="2" type="ORF">A3H51_02055</name>
</gene>
<reference evidence="2 3" key="1">
    <citation type="journal article" date="2016" name="Nat. Commun.">
        <title>Thousands of microbial genomes shed light on interconnected biogeochemical processes in an aquifer system.</title>
        <authorList>
            <person name="Anantharaman K."/>
            <person name="Brown C.T."/>
            <person name="Hug L.A."/>
            <person name="Sharon I."/>
            <person name="Castelle C.J."/>
            <person name="Probst A.J."/>
            <person name="Thomas B.C."/>
            <person name="Singh A."/>
            <person name="Wilkins M.J."/>
            <person name="Karaoz U."/>
            <person name="Brodie E.L."/>
            <person name="Williams K.H."/>
            <person name="Hubbard S.S."/>
            <person name="Banfield J.F."/>
        </authorList>
    </citation>
    <scope>NUCLEOTIDE SEQUENCE [LARGE SCALE GENOMIC DNA]</scope>
</reference>
<dbReference type="InterPro" id="IPR025714">
    <property type="entry name" value="Methyltranfer_dom"/>
</dbReference>
<sequence>MSEFVLDIPKNNTGGIFLNPVQAVGNFGLDLGMQVADFGAGAGHFTKAMADIIGGSGKVTAIDILDSAIETIEGQKRISGLFQIQTSKSNLEKPNGSNLPDASQDLVLCANILHQVQNPQNILNEAYRILKLQGKLFVIDWFEQGIIGPPQRIPKDLVEKLATEIGFKKTGEIDAGGLHYGLEFKK</sequence>